<reference evidence="3 4" key="1">
    <citation type="submission" date="2010-08" db="EMBL/GenBank/DDBJ databases">
        <authorList>
            <person name="Durkin A.S."/>
            <person name="Madupu R."/>
            <person name="Torralba M."/>
            <person name="Gillis M."/>
            <person name="Methe B."/>
            <person name="Sutton G."/>
            <person name="Nelson K.E."/>
        </authorList>
    </citation>
    <scope>NUCLEOTIDE SEQUENCE [LARGE SCALE GENOMIC DNA]</scope>
    <source>
        <strain evidence="3 4">FB035-09AN</strain>
    </source>
</reference>
<feature type="compositionally biased region" description="Basic and acidic residues" evidence="1">
    <location>
        <begin position="190"/>
        <end position="204"/>
    </location>
</feature>
<dbReference type="Gene3D" id="3.30.70.330">
    <property type="match status" value="1"/>
</dbReference>
<feature type="domain" description="DEAD box helicase DbpA/CsdA RNA-binding" evidence="2">
    <location>
        <begin position="107"/>
        <end position="175"/>
    </location>
</feature>
<dbReference type="CDD" id="cd12252">
    <property type="entry name" value="RRM_DbpA"/>
    <property type="match status" value="1"/>
</dbReference>
<feature type="compositionally biased region" description="Basic and acidic residues" evidence="1">
    <location>
        <begin position="224"/>
        <end position="233"/>
    </location>
</feature>
<dbReference type="Proteomes" id="UP000003610">
    <property type="component" value="Unassembled WGS sequence"/>
</dbReference>
<organism evidence="3 4">
    <name type="scientific">Prevotella disiens FB035-09AN</name>
    <dbReference type="NCBI Taxonomy" id="866771"/>
    <lineage>
        <taxon>Bacteria</taxon>
        <taxon>Pseudomonadati</taxon>
        <taxon>Bacteroidota</taxon>
        <taxon>Bacteroidia</taxon>
        <taxon>Bacteroidales</taxon>
        <taxon>Prevotellaceae</taxon>
        <taxon>Prevotella</taxon>
    </lineage>
</organism>
<proteinExistence type="predicted"/>
<dbReference type="InterPro" id="IPR012677">
    <property type="entry name" value="Nucleotide-bd_a/b_plait_sf"/>
</dbReference>
<dbReference type="InterPro" id="IPR005580">
    <property type="entry name" value="DbpA/CsdA_RNA-bd_dom"/>
</dbReference>
<dbReference type="AlphaFoldDB" id="E1KRT3"/>
<dbReference type="STRING" id="866771.HMPREF9296_1409"/>
<feature type="compositionally biased region" description="Basic and acidic residues" evidence="1">
    <location>
        <begin position="71"/>
        <end position="95"/>
    </location>
</feature>
<sequence length="264" mass="30639">MPAAKEICSKQLFKVMDEILKVDVNEEEIEPFIKDINRHFEFIDKEDIIKKIISMTFNRFLEYYANAPEIEKPSGKRSDRENDRGSRNSRGERTRKTPRTPEAGYKRLFINLGKDDGFYPGEVMQFINKNVHGRQAVGHIDLLSKFSYIEVPEKDATKVMNALSGATYKGREVRCNDAEEGGHGRGGRSNGERRGRRSDNENGNRRSGGYRQERNSKPKRNTRSPKDDNENGDWRQFFQQNTKLKGEMPDFSEEGWARRKPKKK</sequence>
<dbReference type="EMBL" id="AEDO01000044">
    <property type="protein sequence ID" value="EFL45815.1"/>
    <property type="molecule type" value="Genomic_DNA"/>
</dbReference>
<name>E1KRT3_9BACT</name>
<comment type="caution">
    <text evidence="3">The sequence shown here is derived from an EMBL/GenBank/DDBJ whole genome shotgun (WGS) entry which is preliminary data.</text>
</comment>
<evidence type="ECO:0000259" key="2">
    <source>
        <dbReference type="Pfam" id="PF03880"/>
    </source>
</evidence>
<evidence type="ECO:0000313" key="4">
    <source>
        <dbReference type="Proteomes" id="UP000003610"/>
    </source>
</evidence>
<protein>
    <submittedName>
        <fullName evidence="3">DbpA RNA binding domain protein</fullName>
    </submittedName>
</protein>
<feature type="compositionally biased region" description="Basic and acidic residues" evidence="1">
    <location>
        <begin position="174"/>
        <end position="183"/>
    </location>
</feature>
<feature type="region of interest" description="Disordered" evidence="1">
    <location>
        <begin position="174"/>
        <end position="264"/>
    </location>
</feature>
<evidence type="ECO:0000313" key="3">
    <source>
        <dbReference type="EMBL" id="EFL45815.1"/>
    </source>
</evidence>
<accession>E1KRT3</accession>
<feature type="region of interest" description="Disordered" evidence="1">
    <location>
        <begin position="71"/>
        <end position="105"/>
    </location>
</feature>
<dbReference type="Pfam" id="PF03880">
    <property type="entry name" value="DbpA"/>
    <property type="match status" value="1"/>
</dbReference>
<dbReference type="eggNOG" id="COG0513">
    <property type="taxonomic scope" value="Bacteria"/>
</dbReference>
<gene>
    <name evidence="3" type="primary">dbpA</name>
    <name evidence="3" type="ORF">HMPREF9296_1409</name>
</gene>
<evidence type="ECO:0000256" key="1">
    <source>
        <dbReference type="SAM" id="MobiDB-lite"/>
    </source>
</evidence>